<protein>
    <submittedName>
        <fullName evidence="6">Chalcone synthase-like protein</fullName>
    </submittedName>
</protein>
<evidence type="ECO:0000313" key="6">
    <source>
        <dbReference type="EMBL" id="ORY09983.1"/>
    </source>
</evidence>
<dbReference type="InterPro" id="IPR011141">
    <property type="entry name" value="Polyketide_synthase_type-III"/>
</dbReference>
<name>A0A1Y1ZIB6_9PLEO</name>
<evidence type="ECO:0000256" key="3">
    <source>
        <dbReference type="RuleBase" id="RU003633"/>
    </source>
</evidence>
<evidence type="ECO:0000259" key="4">
    <source>
        <dbReference type="Pfam" id="PF00195"/>
    </source>
</evidence>
<organism evidence="6 7">
    <name type="scientific">Clohesyomyces aquaticus</name>
    <dbReference type="NCBI Taxonomy" id="1231657"/>
    <lineage>
        <taxon>Eukaryota</taxon>
        <taxon>Fungi</taxon>
        <taxon>Dikarya</taxon>
        <taxon>Ascomycota</taxon>
        <taxon>Pezizomycotina</taxon>
        <taxon>Dothideomycetes</taxon>
        <taxon>Pleosporomycetidae</taxon>
        <taxon>Pleosporales</taxon>
        <taxon>Lindgomycetaceae</taxon>
        <taxon>Clohesyomyces</taxon>
    </lineage>
</organism>
<evidence type="ECO:0000256" key="1">
    <source>
        <dbReference type="ARBA" id="ARBA00005531"/>
    </source>
</evidence>
<dbReference type="OrthoDB" id="329835at2759"/>
<accession>A0A1Y1ZIB6</accession>
<feature type="domain" description="Chalcone/stilbene synthase C-terminal" evidence="5">
    <location>
        <begin position="277"/>
        <end position="415"/>
    </location>
</feature>
<dbReference type="GO" id="GO:0016747">
    <property type="term" value="F:acyltransferase activity, transferring groups other than amino-acyl groups"/>
    <property type="evidence" value="ECO:0007669"/>
    <property type="project" value="InterPro"/>
</dbReference>
<evidence type="ECO:0000256" key="2">
    <source>
        <dbReference type="ARBA" id="ARBA00022679"/>
    </source>
</evidence>
<dbReference type="CDD" id="cd00831">
    <property type="entry name" value="CHS_like"/>
    <property type="match status" value="1"/>
</dbReference>
<dbReference type="EMBL" id="MCFA01000079">
    <property type="protein sequence ID" value="ORY09983.1"/>
    <property type="molecule type" value="Genomic_DNA"/>
</dbReference>
<dbReference type="Proteomes" id="UP000193144">
    <property type="component" value="Unassembled WGS sequence"/>
</dbReference>
<dbReference type="SUPFAM" id="SSF53901">
    <property type="entry name" value="Thiolase-like"/>
    <property type="match status" value="2"/>
</dbReference>
<dbReference type="PIRSF" id="PIRSF000451">
    <property type="entry name" value="PKS_III"/>
    <property type="match status" value="1"/>
</dbReference>
<keyword evidence="7" id="KW-1185">Reference proteome</keyword>
<keyword evidence="2 3" id="KW-0808">Transferase</keyword>
<dbReference type="GO" id="GO:0030639">
    <property type="term" value="P:polyketide biosynthetic process"/>
    <property type="evidence" value="ECO:0007669"/>
    <property type="project" value="TreeGrafter"/>
</dbReference>
<dbReference type="InterPro" id="IPR001099">
    <property type="entry name" value="Chalcone/stilbene_synt_N"/>
</dbReference>
<dbReference type="InterPro" id="IPR016039">
    <property type="entry name" value="Thiolase-like"/>
</dbReference>
<dbReference type="InterPro" id="IPR012328">
    <property type="entry name" value="Chalcone/stilbene_synt_C"/>
</dbReference>
<comment type="similarity">
    <text evidence="1 3">Belongs to the thiolase-like superfamily. Chalcone/stilbene synthases family.</text>
</comment>
<dbReference type="PANTHER" id="PTHR11877">
    <property type="entry name" value="HYDROXYMETHYLGLUTARYL-COA SYNTHASE"/>
    <property type="match status" value="1"/>
</dbReference>
<sequence length="420" mass="45260">MGSCISKPKTRSTNDGVRTPITEAKIHKTASIDTTSTATQPAGLYITGLAREYPPYRGTQQDFEQWVTKILGDKVNEPVIQKLLHVNRNSGITARPYISDWRDCPVGLNPLPIDRLCESFQTIGVDLAVRACEKALTEAKAQASDITHTVGVTCSDTGNPGYDLFVAQKLGLHPSVERTLLAGVGCAGGLAALRQAANLASAATQKGQPARVLVFACEICSNFLQGELDCALKGSDVRVAPALFGDGAAALVVCNGLALDETAKPIYDLLDWGHMVVPGTAQCLNMLSFPTGFLTTLTKEVPKHSVAAITPMWHKLRHSIDFRNQKGELEDVKPSDCDWAIHPGGGAILSGAQSTLGISEDHIRASWEIYRNFGNTSSPTVLIVLDQLRRMGEGRDNVVATSFGPGMSIEMFTMRRWRAS</sequence>
<keyword evidence="3" id="KW-0012">Acyltransferase</keyword>
<gene>
    <name evidence="6" type="ORF">BCR34DRAFT_540137</name>
</gene>
<comment type="caution">
    <text evidence="6">The sequence shown here is derived from an EMBL/GenBank/DDBJ whole genome shotgun (WGS) entry which is preliminary data.</text>
</comment>
<feature type="domain" description="Chalcone/stilbene synthase N-terminal" evidence="4">
    <location>
        <begin position="125"/>
        <end position="254"/>
    </location>
</feature>
<reference evidence="6 7" key="1">
    <citation type="submission" date="2016-07" db="EMBL/GenBank/DDBJ databases">
        <title>Pervasive Adenine N6-methylation of Active Genes in Fungi.</title>
        <authorList>
            <consortium name="DOE Joint Genome Institute"/>
            <person name="Mondo S.J."/>
            <person name="Dannebaum R.O."/>
            <person name="Kuo R.C."/>
            <person name="Labutti K."/>
            <person name="Haridas S."/>
            <person name="Kuo A."/>
            <person name="Salamov A."/>
            <person name="Ahrendt S.R."/>
            <person name="Lipzen A."/>
            <person name="Sullivan W."/>
            <person name="Andreopoulos W.B."/>
            <person name="Clum A."/>
            <person name="Lindquist E."/>
            <person name="Daum C."/>
            <person name="Ramamoorthy G.K."/>
            <person name="Gryganskyi A."/>
            <person name="Culley D."/>
            <person name="Magnuson J.K."/>
            <person name="James T.Y."/>
            <person name="O'Malley M.A."/>
            <person name="Stajich J.E."/>
            <person name="Spatafora J.W."/>
            <person name="Visel A."/>
            <person name="Grigoriev I.V."/>
        </authorList>
    </citation>
    <scope>NUCLEOTIDE SEQUENCE [LARGE SCALE GENOMIC DNA]</scope>
    <source>
        <strain evidence="6 7">CBS 115471</strain>
    </source>
</reference>
<dbReference type="PANTHER" id="PTHR11877:SF46">
    <property type="entry name" value="TYPE III POLYKETIDE SYNTHASE A"/>
    <property type="match status" value="1"/>
</dbReference>
<dbReference type="AlphaFoldDB" id="A0A1Y1ZIB6"/>
<evidence type="ECO:0000259" key="5">
    <source>
        <dbReference type="Pfam" id="PF02797"/>
    </source>
</evidence>
<dbReference type="Pfam" id="PF02797">
    <property type="entry name" value="Chal_sti_synt_C"/>
    <property type="match status" value="1"/>
</dbReference>
<dbReference type="Gene3D" id="3.40.47.10">
    <property type="match status" value="2"/>
</dbReference>
<proteinExistence type="inferred from homology"/>
<evidence type="ECO:0000313" key="7">
    <source>
        <dbReference type="Proteomes" id="UP000193144"/>
    </source>
</evidence>
<dbReference type="STRING" id="1231657.A0A1Y1ZIB6"/>
<dbReference type="Pfam" id="PF00195">
    <property type="entry name" value="Chal_sti_synt_N"/>
    <property type="match status" value="1"/>
</dbReference>